<evidence type="ECO:0000259" key="6">
    <source>
        <dbReference type="Pfam" id="PF22780"/>
    </source>
</evidence>
<dbReference type="Gene3D" id="3.50.50.60">
    <property type="entry name" value="FAD/NAD(P)-binding domain"/>
    <property type="match status" value="1"/>
</dbReference>
<reference evidence="7 8" key="1">
    <citation type="submission" date="2017-09" db="EMBL/GenBank/DDBJ databases">
        <title>Bloom of a denitrifying methanotroph, Candidatus Methylomirabilis limnetica, in a deep stratified lake.</title>
        <authorList>
            <person name="Graf J.S."/>
            <person name="Marchant H.K."/>
            <person name="Tienken D."/>
            <person name="Hach P.F."/>
            <person name="Brand A."/>
            <person name="Schubert C.J."/>
            <person name="Kuypers M.M."/>
            <person name="Milucka J."/>
        </authorList>
    </citation>
    <scope>NUCLEOTIDE SEQUENCE [LARGE SCALE GENOMIC DNA]</scope>
    <source>
        <strain evidence="7 8">Zug</strain>
    </source>
</reference>
<dbReference type="EMBL" id="NVQC01000011">
    <property type="protein sequence ID" value="PTL36834.1"/>
    <property type="molecule type" value="Genomic_DNA"/>
</dbReference>
<dbReference type="InterPro" id="IPR036188">
    <property type="entry name" value="FAD/NAD-bd_sf"/>
</dbReference>
<sequence length="416" mass="44201">MKRVVVIGAGAAGTMAAIFAASSGAETLLLERTKDGGRKILISGGGRCNILPAIVHESRFVTDSSPHTLRKMLRSWPLGEQIAFFEGEAGIPLMEEPESSKLFPQSESACDVRDRLLALARARGVLIETGALVDGLLPTGNGWQIERQGGPSLQADAVVIATGGRSVPSTGSDGLGLDIVATLGHTINRTYPALTPLTVTVRLKSDTAGSAPFAKLSGISLPVTLTAHAGTLKSTSTGGFLFTHHGYSGPAVLDVSHVAVRSRAEMDSPARLVVNWTSLNDKDWESALGPRGSRTVLNAVAAHLPRRLAEALIEFVRIDLYQPLSQLTRDERLRLIEILVRGELPWSGDEGYRKAEVTGGGVRLSEIDPETMESKIHKGLFLCGEMLDAFGPIGGYNFLWAWATGRAAGLGASHTQ</sequence>
<dbReference type="InterPro" id="IPR023166">
    <property type="entry name" value="BaiN-like_dom_sf"/>
</dbReference>
<dbReference type="PRINTS" id="PR00411">
    <property type="entry name" value="PNDRDTASEI"/>
</dbReference>
<keyword evidence="2" id="KW-0285">Flavoprotein</keyword>
<keyword evidence="4" id="KW-0732">Signal</keyword>
<dbReference type="PANTHER" id="PTHR42887">
    <property type="entry name" value="OS12G0638800 PROTEIN"/>
    <property type="match status" value="1"/>
</dbReference>
<dbReference type="InterPro" id="IPR057661">
    <property type="entry name" value="RsdA/BaiN/AoA(So)_Rossmann"/>
</dbReference>
<dbReference type="Gene3D" id="2.40.30.10">
    <property type="entry name" value="Translation factors"/>
    <property type="match status" value="1"/>
</dbReference>
<evidence type="ECO:0000256" key="1">
    <source>
        <dbReference type="ARBA" id="ARBA00001974"/>
    </source>
</evidence>
<feature type="domain" description="RsdA/BaiN/AoA(So)-like insert" evidence="6">
    <location>
        <begin position="210"/>
        <end position="357"/>
    </location>
</feature>
<dbReference type="InterPro" id="IPR055178">
    <property type="entry name" value="RsdA/BaiN/AoA(So)-like_dom"/>
</dbReference>
<dbReference type="Pfam" id="PF22780">
    <property type="entry name" value="HI0933_like_1st"/>
    <property type="match status" value="1"/>
</dbReference>
<dbReference type="SUPFAM" id="SSF51905">
    <property type="entry name" value="FAD/NAD(P)-binding domain"/>
    <property type="match status" value="1"/>
</dbReference>
<evidence type="ECO:0000256" key="4">
    <source>
        <dbReference type="SAM" id="SignalP"/>
    </source>
</evidence>
<name>A0A2T4U0E7_9BACT</name>
<evidence type="ECO:0000313" key="7">
    <source>
        <dbReference type="EMBL" id="PTL36834.1"/>
    </source>
</evidence>
<keyword evidence="8" id="KW-1185">Reference proteome</keyword>
<dbReference type="Gene3D" id="1.10.8.260">
    <property type="entry name" value="HI0933 insert domain-like"/>
    <property type="match status" value="1"/>
</dbReference>
<protein>
    <submittedName>
        <fullName evidence="7">Aminoacetone oxidase family FAD-binding enzyme</fullName>
    </submittedName>
</protein>
<evidence type="ECO:0000256" key="2">
    <source>
        <dbReference type="ARBA" id="ARBA00022630"/>
    </source>
</evidence>
<proteinExistence type="predicted"/>
<reference evidence="8" key="2">
    <citation type="journal article" date="2018" name="Environ. Microbiol.">
        <title>Bloom of a denitrifying methanotroph, 'Candidatus Methylomirabilis limnetica', in a deep stratified lake.</title>
        <authorList>
            <person name="Graf J.S."/>
            <person name="Mayr M.J."/>
            <person name="Marchant H.K."/>
            <person name="Tienken D."/>
            <person name="Hach P.F."/>
            <person name="Brand A."/>
            <person name="Schubert C.J."/>
            <person name="Kuypers M.M."/>
            <person name="Milucka J."/>
        </authorList>
    </citation>
    <scope>NUCLEOTIDE SEQUENCE [LARGE SCALE GENOMIC DNA]</scope>
    <source>
        <strain evidence="8">Zug</strain>
    </source>
</reference>
<dbReference type="Proteomes" id="UP000241436">
    <property type="component" value="Unassembled WGS sequence"/>
</dbReference>
<dbReference type="RefSeq" id="WP_107561296.1">
    <property type="nucleotide sequence ID" value="NZ_NVQC01000011.1"/>
</dbReference>
<evidence type="ECO:0000259" key="5">
    <source>
        <dbReference type="Pfam" id="PF03486"/>
    </source>
</evidence>
<dbReference type="NCBIfam" id="TIGR00275">
    <property type="entry name" value="aminoacetone oxidase family FAD-binding enzyme"/>
    <property type="match status" value="1"/>
</dbReference>
<dbReference type="Pfam" id="PF03486">
    <property type="entry name" value="HI0933_like"/>
    <property type="match status" value="1"/>
</dbReference>
<dbReference type="SUPFAM" id="SSF160996">
    <property type="entry name" value="HI0933 insert domain-like"/>
    <property type="match status" value="1"/>
</dbReference>
<gene>
    <name evidence="7" type="ORF">CLG94_02345</name>
</gene>
<keyword evidence="3" id="KW-0274">FAD</keyword>
<dbReference type="PRINTS" id="PR00368">
    <property type="entry name" value="FADPNR"/>
</dbReference>
<accession>A0A2T4U0E7</accession>
<dbReference type="InterPro" id="IPR004792">
    <property type="entry name" value="BaiN-like"/>
</dbReference>
<evidence type="ECO:0000313" key="8">
    <source>
        <dbReference type="Proteomes" id="UP000241436"/>
    </source>
</evidence>
<comment type="cofactor">
    <cofactor evidence="1">
        <name>FAD</name>
        <dbReference type="ChEBI" id="CHEBI:57692"/>
    </cofactor>
</comment>
<feature type="signal peptide" evidence="4">
    <location>
        <begin position="1"/>
        <end position="20"/>
    </location>
</feature>
<dbReference type="PANTHER" id="PTHR42887:SF2">
    <property type="entry name" value="OS12G0638800 PROTEIN"/>
    <property type="match status" value="1"/>
</dbReference>
<organism evidence="7 8">
    <name type="scientific">Candidatus Methylomirabilis limnetica</name>
    <dbReference type="NCBI Taxonomy" id="2033718"/>
    <lineage>
        <taxon>Bacteria</taxon>
        <taxon>Candidatus Methylomirabilota</taxon>
        <taxon>Candidatus Methylomirabilia</taxon>
        <taxon>Candidatus Methylomirabilales</taxon>
        <taxon>Candidatus Methylomirabilaceae</taxon>
        <taxon>Candidatus Methylomirabilis</taxon>
    </lineage>
</organism>
<evidence type="ECO:0000256" key="3">
    <source>
        <dbReference type="ARBA" id="ARBA00022827"/>
    </source>
</evidence>
<dbReference type="OrthoDB" id="9773233at2"/>
<feature type="domain" description="RsdA/BaiN/AoA(So)-like Rossmann fold-like" evidence="5">
    <location>
        <begin position="3"/>
        <end position="409"/>
    </location>
</feature>
<dbReference type="AlphaFoldDB" id="A0A2T4U0E7"/>
<feature type="chain" id="PRO_5015507199" evidence="4">
    <location>
        <begin position="21"/>
        <end position="416"/>
    </location>
</feature>
<comment type="caution">
    <text evidence="7">The sequence shown here is derived from an EMBL/GenBank/DDBJ whole genome shotgun (WGS) entry which is preliminary data.</text>
</comment>